<protein>
    <submittedName>
        <fullName evidence="2">Uncharacterized protein</fullName>
    </submittedName>
</protein>
<feature type="region of interest" description="Disordered" evidence="1">
    <location>
        <begin position="1"/>
        <end position="20"/>
    </location>
</feature>
<dbReference type="EMBL" id="LR031873">
    <property type="protein sequence ID" value="VDD12718.1"/>
    <property type="molecule type" value="Genomic_DNA"/>
</dbReference>
<name>A0A3P6CFG5_BRAOL</name>
<proteinExistence type="predicted"/>
<dbReference type="AlphaFoldDB" id="A0A3P6CFG5"/>
<gene>
    <name evidence="2" type="ORF">BOLC4T26790H</name>
</gene>
<sequence>MEKGKKSKKHEPLGRSSKKLVPRSSVSIVLLFQV</sequence>
<organism evidence="2">
    <name type="scientific">Brassica oleracea</name>
    <name type="common">Wild cabbage</name>
    <dbReference type="NCBI Taxonomy" id="3712"/>
    <lineage>
        <taxon>Eukaryota</taxon>
        <taxon>Viridiplantae</taxon>
        <taxon>Streptophyta</taxon>
        <taxon>Embryophyta</taxon>
        <taxon>Tracheophyta</taxon>
        <taxon>Spermatophyta</taxon>
        <taxon>Magnoliopsida</taxon>
        <taxon>eudicotyledons</taxon>
        <taxon>Gunneridae</taxon>
        <taxon>Pentapetalae</taxon>
        <taxon>rosids</taxon>
        <taxon>malvids</taxon>
        <taxon>Brassicales</taxon>
        <taxon>Brassicaceae</taxon>
        <taxon>Brassiceae</taxon>
        <taxon>Brassica</taxon>
    </lineage>
</organism>
<accession>A0A3P6CFG5</accession>
<reference evidence="2" key="1">
    <citation type="submission" date="2018-11" db="EMBL/GenBank/DDBJ databases">
        <authorList>
            <consortium name="Genoscope - CEA"/>
            <person name="William W."/>
        </authorList>
    </citation>
    <scope>NUCLEOTIDE SEQUENCE</scope>
</reference>
<evidence type="ECO:0000256" key="1">
    <source>
        <dbReference type="SAM" id="MobiDB-lite"/>
    </source>
</evidence>
<evidence type="ECO:0000313" key="2">
    <source>
        <dbReference type="EMBL" id="VDD12718.1"/>
    </source>
</evidence>